<dbReference type="SUPFAM" id="SSF56935">
    <property type="entry name" value="Porins"/>
    <property type="match status" value="1"/>
</dbReference>
<dbReference type="Pfam" id="PF13609">
    <property type="entry name" value="Porin_4"/>
    <property type="match status" value="1"/>
</dbReference>
<feature type="domain" description="Porin" evidence="2">
    <location>
        <begin position="18"/>
        <end position="435"/>
    </location>
</feature>
<evidence type="ECO:0000256" key="1">
    <source>
        <dbReference type="SAM" id="SignalP"/>
    </source>
</evidence>
<keyword evidence="4" id="KW-1185">Reference proteome</keyword>
<dbReference type="InterPro" id="IPR033900">
    <property type="entry name" value="Gram_neg_porin_domain"/>
</dbReference>
<evidence type="ECO:0000259" key="2">
    <source>
        <dbReference type="Pfam" id="PF13609"/>
    </source>
</evidence>
<evidence type="ECO:0000313" key="4">
    <source>
        <dbReference type="Proteomes" id="UP001526430"/>
    </source>
</evidence>
<feature type="signal peptide" evidence="1">
    <location>
        <begin position="1"/>
        <end position="27"/>
    </location>
</feature>
<reference evidence="3 4" key="1">
    <citation type="submission" date="2022-10" db="EMBL/GenBank/DDBJ databases">
        <title>Roseococcus glaciei nov., sp. nov., isolated from glacier.</title>
        <authorList>
            <person name="Liu Q."/>
            <person name="Xin Y.-H."/>
        </authorList>
    </citation>
    <scope>NUCLEOTIDE SEQUENCE [LARGE SCALE GENOMIC DNA]</scope>
    <source>
        <strain evidence="3 4">MDT2-1-1</strain>
    </source>
</reference>
<sequence length="469" mass="49174">MRKILLGTTAVVSAVVGAAVMAPEASAQQAPTVRIGGSIQAYWGYIQQSGQQSDPGWSPTTPIGVPGANGGGAAAAPTGPTGAFGRLGKHDFVTIPQFSVIVTGKLANGITYGGNIDLTFNNQESRAVINRNVGVSRSAPAVDEAYVFIAHPRLGQIRFGDEDGVMGGLMNSGWITGFGTGGVFGVWENFQTRQNGNRTQTAPGGLGDNSKIVYMTPQFFGFDFGASYAPNFGSMGQHGCISDAVNTFCDRAYAFRGATDAAIPVRGGELAARRNEWQVAARWRGNLAGVGLAATAGYIGSGTALDMTLDNRQIRTLNGLDVWQVGVQASYMGFTAGAAYFRGNTNFFWGNTIRGSRPGEQLTAGLAYTAGPLTVGANFMSGLFEGNGPSTFDPTTGAVTRNATAGRARMRRWGMGVGANYTLAPGLSLIAEYVHHSIREQGTDQDVGRAGPQNRGYSNTFILGTRLAF</sequence>
<gene>
    <name evidence="3" type="ORF">OF850_16185</name>
</gene>
<accession>A0ABT3NZ15</accession>
<evidence type="ECO:0000313" key="3">
    <source>
        <dbReference type="EMBL" id="MCW8087173.1"/>
    </source>
</evidence>
<dbReference type="RefSeq" id="WP_301591340.1">
    <property type="nucleotide sequence ID" value="NZ_JAPFQI010000014.1"/>
</dbReference>
<dbReference type="EMBL" id="JAPFQI010000014">
    <property type="protein sequence ID" value="MCW8087173.1"/>
    <property type="molecule type" value="Genomic_DNA"/>
</dbReference>
<name>A0ABT3NZ15_9PROT</name>
<comment type="caution">
    <text evidence="3">The sequence shown here is derived from an EMBL/GenBank/DDBJ whole genome shotgun (WGS) entry which is preliminary data.</text>
</comment>
<proteinExistence type="predicted"/>
<organism evidence="3 4">
    <name type="scientific">Sabulicella glaciei</name>
    <dbReference type="NCBI Taxonomy" id="2984948"/>
    <lineage>
        <taxon>Bacteria</taxon>
        <taxon>Pseudomonadati</taxon>
        <taxon>Pseudomonadota</taxon>
        <taxon>Alphaproteobacteria</taxon>
        <taxon>Acetobacterales</taxon>
        <taxon>Acetobacteraceae</taxon>
        <taxon>Sabulicella</taxon>
    </lineage>
</organism>
<feature type="chain" id="PRO_5047372445" evidence="1">
    <location>
        <begin position="28"/>
        <end position="469"/>
    </location>
</feature>
<dbReference type="Proteomes" id="UP001526430">
    <property type="component" value="Unassembled WGS sequence"/>
</dbReference>
<protein>
    <submittedName>
        <fullName evidence="3">Porin</fullName>
    </submittedName>
</protein>
<dbReference type="InterPro" id="IPR023614">
    <property type="entry name" value="Porin_dom_sf"/>
</dbReference>
<dbReference type="Gene3D" id="2.40.160.10">
    <property type="entry name" value="Porin"/>
    <property type="match status" value="1"/>
</dbReference>
<keyword evidence="1" id="KW-0732">Signal</keyword>